<evidence type="ECO:0000256" key="2">
    <source>
        <dbReference type="ARBA" id="ARBA00022723"/>
    </source>
</evidence>
<comment type="caution">
    <text evidence="4">The sequence shown here is derived from an EMBL/GenBank/DDBJ whole genome shotgun (WGS) entry which is preliminary data.</text>
</comment>
<dbReference type="OrthoDB" id="7832001at2759"/>
<dbReference type="GO" id="GO:0006508">
    <property type="term" value="P:proteolysis"/>
    <property type="evidence" value="ECO:0007669"/>
    <property type="project" value="UniProtKB-KW"/>
</dbReference>
<dbReference type="Gene3D" id="3.30.70.360">
    <property type="match status" value="1"/>
</dbReference>
<dbReference type="PANTHER" id="PTHR43270:SF4">
    <property type="entry name" value="CARNOSINE DIPEPTIDASE 2, ISOFORM A"/>
    <property type="match status" value="1"/>
</dbReference>
<gene>
    <name evidence="4" type="ORF">AWZ03_007257</name>
</gene>
<dbReference type="Gene3D" id="3.40.630.10">
    <property type="entry name" value="Zn peptidases"/>
    <property type="match status" value="1"/>
</dbReference>
<accession>A0A484BBQ9</accession>
<dbReference type="SUPFAM" id="SSF53187">
    <property type="entry name" value="Zn-dependent exopeptidases"/>
    <property type="match status" value="1"/>
</dbReference>
<evidence type="ECO:0000313" key="5">
    <source>
        <dbReference type="Proteomes" id="UP000295192"/>
    </source>
</evidence>
<evidence type="ECO:0000256" key="1">
    <source>
        <dbReference type="ARBA" id="ARBA00022670"/>
    </source>
</evidence>
<dbReference type="EMBL" id="LSRL02000061">
    <property type="protein sequence ID" value="TDG46286.1"/>
    <property type="molecule type" value="Genomic_DNA"/>
</dbReference>
<dbReference type="OMA" id="FLKHRWC"/>
<evidence type="ECO:0000256" key="3">
    <source>
        <dbReference type="ARBA" id="ARBA00022801"/>
    </source>
</evidence>
<organism evidence="4 5">
    <name type="scientific">Drosophila navojoa</name>
    <name type="common">Fruit fly</name>
    <dbReference type="NCBI Taxonomy" id="7232"/>
    <lineage>
        <taxon>Eukaryota</taxon>
        <taxon>Metazoa</taxon>
        <taxon>Ecdysozoa</taxon>
        <taxon>Arthropoda</taxon>
        <taxon>Hexapoda</taxon>
        <taxon>Insecta</taxon>
        <taxon>Pterygota</taxon>
        <taxon>Neoptera</taxon>
        <taxon>Endopterygota</taxon>
        <taxon>Diptera</taxon>
        <taxon>Brachycera</taxon>
        <taxon>Muscomorpha</taxon>
        <taxon>Ephydroidea</taxon>
        <taxon>Drosophilidae</taxon>
        <taxon>Drosophila</taxon>
    </lineage>
</organism>
<dbReference type="GO" id="GO:0008233">
    <property type="term" value="F:peptidase activity"/>
    <property type="evidence" value="ECO:0007669"/>
    <property type="project" value="UniProtKB-KW"/>
</dbReference>
<keyword evidence="5" id="KW-1185">Reference proteome</keyword>
<keyword evidence="2" id="KW-0479">Metal-binding</keyword>
<name>A0A484BBQ9_DRONA</name>
<dbReference type="GO" id="GO:0046872">
    <property type="term" value="F:metal ion binding"/>
    <property type="evidence" value="ECO:0007669"/>
    <property type="project" value="UniProtKB-KW"/>
</dbReference>
<dbReference type="STRING" id="7232.A0A484BBQ9"/>
<dbReference type="PANTHER" id="PTHR43270">
    <property type="entry name" value="BETA-ALA-HIS DIPEPTIDASE"/>
    <property type="match status" value="1"/>
</dbReference>
<reference evidence="4 5" key="1">
    <citation type="journal article" date="2019" name="J. Hered.">
        <title>An Improved Genome Assembly for Drosophila navojoa, the Basal Species in the mojavensis Cluster.</title>
        <authorList>
            <person name="Vanderlinde T."/>
            <person name="Dupim E.G."/>
            <person name="Nazario-Yepiz N.O."/>
            <person name="Carvalho A.B."/>
        </authorList>
    </citation>
    <scope>NUCLEOTIDE SEQUENCE [LARGE SCALE GENOMIC DNA]</scope>
    <source>
        <strain evidence="4">Navoj_Jal97</strain>
        <tissue evidence="4">Whole organism</tissue>
    </source>
</reference>
<proteinExistence type="predicted"/>
<keyword evidence="3" id="KW-0378">Hydrolase</keyword>
<evidence type="ECO:0000313" key="4">
    <source>
        <dbReference type="EMBL" id="TDG46286.1"/>
    </source>
</evidence>
<keyword evidence="1" id="KW-0645">Protease</keyword>
<sequence>MICWGEQNCCGVFLDRDKNDRCDCLRDFCIRDYLPEDRITVSEKDLDKVIKALYDKEDFNMVYTSEIIAIKSILGNPMYVNETKQLIDRLSQRLTELEFDVEVVTVQPQGNVKTPHYVIFANYFSTPAKNVVLVYGGVTVKDVNKSDWSHYPFQLTQSNQDLFGNGLTSTKGPVLCWIFAAQAWLDAMHDLPVNLRFIIDTFDTEYNQMLRKVIDDRKVFFKGVDLLITTTNLWITPTTPLLTTSHSGYIYFELEVKENAKKNSPEEPEPAECSKKPTRQPLAEMCLLMNTLTDPKSKLMINLDRHVLPVTHRDWDILSKAEMGIMDFKNRYNVKRLRHEESQASFLKHRWCMPGLSLHKVEHRSYGGMREFFTPSRIVSKFSVKLVPDQDIDYVTFLVRDHLEDAYKRLKCELPAYLRITDSLKPINEARHAPFNLAAKRAYERIFDVEAAIPDTMCTCIPVLNELRKYCMSNAQVMGMPFCSVHMLGGQINEGFTREHFFKNLELFATLLFEVALVPPECKCTEIKDYCFETGKTVYRDFIRMMHPRERQVSDVLFELDEAQIDKAPGNRRDYPSITEMLLGKRSAEKAKR</sequence>
<protein>
    <submittedName>
        <fullName evidence="4">Uncharacterized protein</fullName>
    </submittedName>
</protein>
<dbReference type="AlphaFoldDB" id="A0A484BBQ9"/>
<dbReference type="InterPro" id="IPR051458">
    <property type="entry name" value="Cyt/Met_Dipeptidase"/>
</dbReference>
<dbReference type="Proteomes" id="UP000295192">
    <property type="component" value="Unassembled WGS sequence"/>
</dbReference>